<name>A0A0D3K1X1_EMIH1</name>
<dbReference type="GeneID" id="17275036"/>
<dbReference type="Pfam" id="PF13640">
    <property type="entry name" value="2OG-FeII_Oxy_3"/>
    <property type="match status" value="1"/>
</dbReference>
<dbReference type="KEGG" id="ehx:EMIHUDRAFT_57445"/>
<dbReference type="GeneID" id="17274655"/>
<reference evidence="3" key="1">
    <citation type="journal article" date="2013" name="Nature">
        <title>Pan genome of the phytoplankton Emiliania underpins its global distribution.</title>
        <authorList>
            <person name="Read B.A."/>
            <person name="Kegel J."/>
            <person name="Klute M.J."/>
            <person name="Kuo A."/>
            <person name="Lefebvre S.C."/>
            <person name="Maumus F."/>
            <person name="Mayer C."/>
            <person name="Miller J."/>
            <person name="Monier A."/>
            <person name="Salamov A."/>
            <person name="Young J."/>
            <person name="Aguilar M."/>
            <person name="Claverie J.M."/>
            <person name="Frickenhaus S."/>
            <person name="Gonzalez K."/>
            <person name="Herman E.K."/>
            <person name="Lin Y.C."/>
            <person name="Napier J."/>
            <person name="Ogata H."/>
            <person name="Sarno A.F."/>
            <person name="Shmutz J."/>
            <person name="Schroeder D."/>
            <person name="de Vargas C."/>
            <person name="Verret F."/>
            <person name="von Dassow P."/>
            <person name="Valentin K."/>
            <person name="Van de Peer Y."/>
            <person name="Wheeler G."/>
            <person name="Dacks J.B."/>
            <person name="Delwiche C.F."/>
            <person name="Dyhrman S.T."/>
            <person name="Glockner G."/>
            <person name="John U."/>
            <person name="Richards T."/>
            <person name="Worden A.Z."/>
            <person name="Zhang X."/>
            <person name="Grigoriev I.V."/>
            <person name="Allen A.E."/>
            <person name="Bidle K."/>
            <person name="Borodovsky M."/>
            <person name="Bowler C."/>
            <person name="Brownlee C."/>
            <person name="Cock J.M."/>
            <person name="Elias M."/>
            <person name="Gladyshev V.N."/>
            <person name="Groth M."/>
            <person name="Guda C."/>
            <person name="Hadaegh A."/>
            <person name="Iglesias-Rodriguez M.D."/>
            <person name="Jenkins J."/>
            <person name="Jones B.M."/>
            <person name="Lawson T."/>
            <person name="Leese F."/>
            <person name="Lindquist E."/>
            <person name="Lobanov A."/>
            <person name="Lomsadze A."/>
            <person name="Malik S.B."/>
            <person name="Marsh M.E."/>
            <person name="Mackinder L."/>
            <person name="Mock T."/>
            <person name="Mueller-Roeber B."/>
            <person name="Pagarete A."/>
            <person name="Parker M."/>
            <person name="Probert I."/>
            <person name="Quesneville H."/>
            <person name="Raines C."/>
            <person name="Rensing S.A."/>
            <person name="Riano-Pachon D.M."/>
            <person name="Richier S."/>
            <person name="Rokitta S."/>
            <person name="Shiraiwa Y."/>
            <person name="Soanes D.M."/>
            <person name="van der Giezen M."/>
            <person name="Wahlund T.M."/>
            <person name="Williams B."/>
            <person name="Wilson W."/>
            <person name="Wolfe G."/>
            <person name="Wurch L.L."/>
        </authorList>
    </citation>
    <scope>NUCLEOTIDE SEQUENCE</scope>
</reference>
<dbReference type="AlphaFoldDB" id="A0A0D3K1X1"/>
<dbReference type="Gene3D" id="2.60.120.620">
    <property type="entry name" value="q2cbj1_9rhob like domain"/>
    <property type="match status" value="1"/>
</dbReference>
<organism evidence="2 3">
    <name type="scientific">Emiliania huxleyi (strain CCMP1516)</name>
    <dbReference type="NCBI Taxonomy" id="280463"/>
    <lineage>
        <taxon>Eukaryota</taxon>
        <taxon>Haptista</taxon>
        <taxon>Haptophyta</taxon>
        <taxon>Prymnesiophyceae</taxon>
        <taxon>Isochrysidales</taxon>
        <taxon>Noelaerhabdaceae</taxon>
        <taxon>Emiliania</taxon>
    </lineage>
</organism>
<dbReference type="EnsemblProtists" id="EOD29756">
    <property type="protein sequence ID" value="EOD29756"/>
    <property type="gene ID" value="EMIHUDRAFT_57430"/>
</dbReference>
<proteinExistence type="predicted"/>
<protein>
    <recommendedName>
        <fullName evidence="1">Prolyl 4-hydroxylase alpha subunit Fe(2+) 2OG dioxygenase domain-containing protein</fullName>
    </recommendedName>
</protein>
<feature type="domain" description="Prolyl 4-hydroxylase alpha subunit Fe(2+) 2OG dioxygenase" evidence="1">
    <location>
        <begin position="29"/>
        <end position="148"/>
    </location>
</feature>
<sequence length="149" mass="17288">FVAFLETLTGIRDLMIDRRMFGGGVFSITNGGFLSLHTDFNQHLQCSEKKHRELSTQVPPGCTVATPGWRRINVLLYLNQDWREEWGGSFELWRTDGNYSFLDYYAKVLPQFNRVVIFSVTDTSIHGHLDQINHPLGDTRKSLSFYYYT</sequence>
<dbReference type="KEGG" id="ehx:EMIHUDRAFT_57430"/>
<reference evidence="2" key="2">
    <citation type="submission" date="2024-10" db="UniProtKB">
        <authorList>
            <consortium name="EnsemblProtists"/>
        </authorList>
    </citation>
    <scope>IDENTIFICATION</scope>
</reference>
<dbReference type="EnsemblProtists" id="EOD29110">
    <property type="protein sequence ID" value="EOD29110"/>
    <property type="gene ID" value="EMIHUDRAFT_57445"/>
</dbReference>
<dbReference type="InterPro" id="IPR044862">
    <property type="entry name" value="Pro_4_hyd_alph_FE2OG_OXY"/>
</dbReference>
<keyword evidence="3" id="KW-1185">Reference proteome</keyword>
<dbReference type="HOGENOM" id="CLU_113520_0_0_1"/>
<evidence type="ECO:0000259" key="1">
    <source>
        <dbReference type="Pfam" id="PF13640"/>
    </source>
</evidence>
<dbReference type="RefSeq" id="XP_005782185.1">
    <property type="nucleotide sequence ID" value="XM_005782128.1"/>
</dbReference>
<accession>A0A0D3K1X1</accession>
<dbReference type="PaxDb" id="2903-EOD29110"/>
<dbReference type="RefSeq" id="XP_005781539.1">
    <property type="nucleotide sequence ID" value="XM_005781482.1"/>
</dbReference>
<dbReference type="Proteomes" id="UP000013827">
    <property type="component" value="Unassembled WGS sequence"/>
</dbReference>
<evidence type="ECO:0000313" key="3">
    <source>
        <dbReference type="Proteomes" id="UP000013827"/>
    </source>
</evidence>
<evidence type="ECO:0000313" key="2">
    <source>
        <dbReference type="EnsemblProtists" id="EOD29756"/>
    </source>
</evidence>